<dbReference type="PANTHER" id="PTHR11839:SF5">
    <property type="entry name" value="ADP-RIBOSE PYROPHOSPHATASE"/>
    <property type="match status" value="1"/>
</dbReference>
<feature type="binding site" evidence="13">
    <location>
        <position position="274"/>
    </location>
    <ligand>
        <name>Mg(2+)</name>
        <dbReference type="ChEBI" id="CHEBI:18420"/>
        <label>1</label>
    </ligand>
</feature>
<name>A0A285CP75_9RHOB</name>
<comment type="catalytic activity">
    <reaction evidence="12">
        <text>ADP-D-ribose + H2O = D-ribose 5-phosphate + AMP + 2 H(+)</text>
        <dbReference type="Rhea" id="RHEA:10412"/>
        <dbReference type="ChEBI" id="CHEBI:15377"/>
        <dbReference type="ChEBI" id="CHEBI:15378"/>
        <dbReference type="ChEBI" id="CHEBI:57967"/>
        <dbReference type="ChEBI" id="CHEBI:78346"/>
        <dbReference type="ChEBI" id="CHEBI:456215"/>
        <dbReference type="EC" id="3.6.1.13"/>
    </reaction>
</comment>
<evidence type="ECO:0000313" key="16">
    <source>
        <dbReference type="EMBL" id="SNX69324.1"/>
    </source>
</evidence>
<dbReference type="PROSITE" id="PS51462">
    <property type="entry name" value="NUDIX"/>
    <property type="match status" value="1"/>
</dbReference>
<dbReference type="InterPro" id="IPR020084">
    <property type="entry name" value="NUDIX_hydrolase_CS"/>
</dbReference>
<evidence type="ECO:0000256" key="6">
    <source>
        <dbReference type="ARBA" id="ARBA00022801"/>
    </source>
</evidence>
<gene>
    <name evidence="16" type="ORF">SAMN05878503_103313</name>
</gene>
<comment type="cofactor">
    <cofactor evidence="1 13">
        <name>Mg(2+)</name>
        <dbReference type="ChEBI" id="CHEBI:18420"/>
    </cofactor>
</comment>
<accession>A0A285CP75</accession>
<dbReference type="EC" id="3.6.1.13" evidence="3"/>
<evidence type="ECO:0000256" key="3">
    <source>
        <dbReference type="ARBA" id="ARBA00012453"/>
    </source>
</evidence>
<comment type="similarity">
    <text evidence="2">Belongs to the Nudix hydrolase family. NudF subfamily.</text>
</comment>
<evidence type="ECO:0000256" key="8">
    <source>
        <dbReference type="ARBA" id="ARBA00025164"/>
    </source>
</evidence>
<dbReference type="GO" id="GO:0005829">
    <property type="term" value="C:cytosol"/>
    <property type="evidence" value="ECO:0007669"/>
    <property type="project" value="TreeGrafter"/>
</dbReference>
<dbReference type="GO" id="GO:0019144">
    <property type="term" value="F:ADP-sugar diphosphatase activity"/>
    <property type="evidence" value="ECO:0007669"/>
    <property type="project" value="TreeGrafter"/>
</dbReference>
<dbReference type="Pfam" id="PF00293">
    <property type="entry name" value="NUDIX"/>
    <property type="match status" value="1"/>
</dbReference>
<feature type="short sequence motif" description="Nudix box" evidence="14">
    <location>
        <begin position="259"/>
        <end position="281"/>
    </location>
</feature>
<dbReference type="GO" id="GO:0006753">
    <property type="term" value="P:nucleoside phosphate metabolic process"/>
    <property type="evidence" value="ECO:0007669"/>
    <property type="project" value="TreeGrafter"/>
</dbReference>
<dbReference type="InterPro" id="IPR015797">
    <property type="entry name" value="NUDIX_hydrolase-like_dom_sf"/>
</dbReference>
<keyword evidence="7 13" id="KW-0460">Magnesium</keyword>
<sequence length="376" mass="39628">MGRAAVVVTSVRVFLAGPLASDTLRAAVLGRAVQGHAARLADHAICADRARVGLAAAPGAEAEGLLVTLGPDEAARLGFYQTAVGLCPGTVTVAGATATAHLLAVPDAGPWQAASWAAQWGPTVAATAGDVMALWPEVPARSVAARYGMMLVHGASRVRAAAEAPSGPCRRPGPDDLAVARRRQVYARFFAVEEYDLRYRRFNGEMSPQVNRAVFLSGDAVTVLPYDPVRDRVLLVEQFRMGPFARGDGQPWLLEPIAGRVDPGETPEDTARREAVEEAGLALGAVLPVANYYPTPGAKAEYLYSFVAIADLPDGVEGVFGIEGEAEDIRGHLVGFHRLMDLVASGAVSNGPLILTALWLQRERDGLRAAVARSAP</sequence>
<evidence type="ECO:0000256" key="9">
    <source>
        <dbReference type="ARBA" id="ARBA00030162"/>
    </source>
</evidence>
<dbReference type="PANTHER" id="PTHR11839">
    <property type="entry name" value="UDP/ADP-SUGAR PYROPHOSPHATASE"/>
    <property type="match status" value="1"/>
</dbReference>
<dbReference type="InterPro" id="IPR000086">
    <property type="entry name" value="NUDIX_hydrolase_dom"/>
</dbReference>
<dbReference type="NCBIfam" id="TIGR00052">
    <property type="entry name" value="nudix-type nucleoside diphosphatase, YffH/AdpP family"/>
    <property type="match status" value="1"/>
</dbReference>
<dbReference type="RefSeq" id="WP_097029764.1">
    <property type="nucleotide sequence ID" value="NZ_OAOQ01000003.1"/>
</dbReference>
<evidence type="ECO:0000256" key="1">
    <source>
        <dbReference type="ARBA" id="ARBA00001946"/>
    </source>
</evidence>
<dbReference type="PROSITE" id="PS00893">
    <property type="entry name" value="NUDIX_BOX"/>
    <property type="match status" value="1"/>
</dbReference>
<dbReference type="InterPro" id="IPR004385">
    <property type="entry name" value="NDP_pyrophosphatase"/>
</dbReference>
<comment type="function">
    <text evidence="8">Acts on ADP-mannose and ADP-glucose as well as ADP-ribose. Prevents glycogen biosynthesis. The reaction catalyzed by this enzyme is a limiting step of the gluconeogenic process.</text>
</comment>
<dbReference type="CDD" id="cd24155">
    <property type="entry name" value="NUDIX_ADPRase"/>
    <property type="match status" value="1"/>
</dbReference>
<keyword evidence="6" id="KW-0378">Hydrolase</keyword>
<feature type="binding site" evidence="13">
    <location>
        <position position="258"/>
    </location>
    <ligand>
        <name>Mg(2+)</name>
        <dbReference type="ChEBI" id="CHEBI:18420"/>
        <label>1</label>
    </ligand>
</feature>
<feature type="binding site" evidence="13">
    <location>
        <position position="278"/>
    </location>
    <ligand>
        <name>Mg(2+)</name>
        <dbReference type="ChEBI" id="CHEBI:18420"/>
        <label>1</label>
    </ligand>
</feature>
<feature type="binding site" evidence="13">
    <location>
        <position position="327"/>
    </location>
    <ligand>
        <name>Mg(2+)</name>
        <dbReference type="ChEBI" id="CHEBI:18420"/>
        <label>1</label>
    </ligand>
</feature>
<evidence type="ECO:0000256" key="13">
    <source>
        <dbReference type="PIRSR" id="PIRSR604385-2"/>
    </source>
</evidence>
<dbReference type="Proteomes" id="UP000219467">
    <property type="component" value="Unassembled WGS sequence"/>
</dbReference>
<dbReference type="AlphaFoldDB" id="A0A285CP75"/>
<evidence type="ECO:0000256" key="5">
    <source>
        <dbReference type="ARBA" id="ARBA00022723"/>
    </source>
</evidence>
<keyword evidence="17" id="KW-1185">Reference proteome</keyword>
<dbReference type="EMBL" id="OAOQ01000003">
    <property type="protein sequence ID" value="SNX69324.1"/>
    <property type="molecule type" value="Genomic_DNA"/>
</dbReference>
<organism evidence="16 17">
    <name type="scientific">Cereibacter ovatus</name>
    <dbReference type="NCBI Taxonomy" id="439529"/>
    <lineage>
        <taxon>Bacteria</taxon>
        <taxon>Pseudomonadati</taxon>
        <taxon>Pseudomonadota</taxon>
        <taxon>Alphaproteobacteria</taxon>
        <taxon>Rhodobacterales</taxon>
        <taxon>Paracoccaceae</taxon>
        <taxon>Cereibacter</taxon>
    </lineage>
</organism>
<feature type="domain" description="Nudix hydrolase" evidence="15">
    <location>
        <begin position="216"/>
        <end position="356"/>
    </location>
</feature>
<dbReference type="GO" id="GO:0047631">
    <property type="term" value="F:ADP-ribose diphosphatase activity"/>
    <property type="evidence" value="ECO:0007669"/>
    <property type="project" value="UniProtKB-EC"/>
</dbReference>
<dbReference type="SUPFAM" id="SSF55811">
    <property type="entry name" value="Nudix"/>
    <property type="match status" value="1"/>
</dbReference>
<evidence type="ECO:0000313" key="17">
    <source>
        <dbReference type="Proteomes" id="UP000219467"/>
    </source>
</evidence>
<dbReference type="GO" id="GO:0046872">
    <property type="term" value="F:metal ion binding"/>
    <property type="evidence" value="ECO:0007669"/>
    <property type="project" value="UniProtKB-KW"/>
</dbReference>
<evidence type="ECO:0000256" key="12">
    <source>
        <dbReference type="ARBA" id="ARBA00049546"/>
    </source>
</evidence>
<dbReference type="Gene3D" id="3.90.79.10">
    <property type="entry name" value="Nucleoside Triphosphate Pyrophosphohydrolase"/>
    <property type="match status" value="1"/>
</dbReference>
<keyword evidence="5 13" id="KW-0479">Metal-binding</keyword>
<evidence type="ECO:0000259" key="15">
    <source>
        <dbReference type="PROSITE" id="PS51462"/>
    </source>
</evidence>
<dbReference type="OrthoDB" id="5292471at2"/>
<reference evidence="17" key="1">
    <citation type="submission" date="2017-08" db="EMBL/GenBank/DDBJ databases">
        <authorList>
            <person name="Varghese N."/>
            <person name="Submissions S."/>
        </authorList>
    </citation>
    <scope>NUCLEOTIDE SEQUENCE [LARGE SCALE GENOMIC DNA]</scope>
    <source>
        <strain evidence="17">JA234</strain>
    </source>
</reference>
<evidence type="ECO:0000256" key="2">
    <source>
        <dbReference type="ARBA" id="ARBA00007482"/>
    </source>
</evidence>
<evidence type="ECO:0000256" key="7">
    <source>
        <dbReference type="ARBA" id="ARBA00022842"/>
    </source>
</evidence>
<proteinExistence type="inferred from homology"/>
<evidence type="ECO:0000256" key="11">
    <source>
        <dbReference type="ARBA" id="ARBA00033056"/>
    </source>
</evidence>
<evidence type="ECO:0000256" key="4">
    <source>
        <dbReference type="ARBA" id="ARBA00013297"/>
    </source>
</evidence>
<protein>
    <recommendedName>
        <fullName evidence="4">ADP-ribose pyrophosphatase</fullName>
        <ecNumber evidence="3">3.6.1.13</ecNumber>
    </recommendedName>
    <alternativeName>
        <fullName evidence="9">ADP-ribose diphosphatase</fullName>
    </alternativeName>
    <alternativeName>
        <fullName evidence="11">ADP-ribose phosphohydrolase</fullName>
    </alternativeName>
    <alternativeName>
        <fullName evidence="10">Adenosine diphosphoribose pyrophosphatase</fullName>
    </alternativeName>
</protein>
<dbReference type="GO" id="GO:0019693">
    <property type="term" value="P:ribose phosphate metabolic process"/>
    <property type="evidence" value="ECO:0007669"/>
    <property type="project" value="TreeGrafter"/>
</dbReference>
<evidence type="ECO:0000256" key="14">
    <source>
        <dbReference type="PIRSR" id="PIRSR604385-3"/>
    </source>
</evidence>
<evidence type="ECO:0000256" key="10">
    <source>
        <dbReference type="ARBA" id="ARBA00030308"/>
    </source>
</evidence>